<name>A0ABT7X7I6_9BACE</name>
<dbReference type="RefSeq" id="WP_204970329.1">
    <property type="nucleotide sequence ID" value="NZ_JAUEII010000026.1"/>
</dbReference>
<gene>
    <name evidence="1" type="ORF">QVO10_11720</name>
</gene>
<comment type="caution">
    <text evidence="1">The sequence shown here is derived from an EMBL/GenBank/DDBJ whole genome shotgun (WGS) entry which is preliminary data.</text>
</comment>
<accession>A0ABT7X7I6</accession>
<evidence type="ECO:0000313" key="2">
    <source>
        <dbReference type="Proteomes" id="UP001167871"/>
    </source>
</evidence>
<proteinExistence type="predicted"/>
<evidence type="ECO:0000313" key="1">
    <source>
        <dbReference type="EMBL" id="MDN0050045.1"/>
    </source>
</evidence>
<reference evidence="1" key="2">
    <citation type="submission" date="2024-05" db="EMBL/GenBank/DDBJ databases">
        <title>Identification and characterization of horizontal gene transfer across gut microbiota members of farm animals based on homology search.</title>
        <authorList>
            <person name="Schwarzerova J."/>
            <person name="Nykrynova M."/>
            <person name="Jureckova K."/>
            <person name="Cejkova D."/>
            <person name="Rychlik I."/>
        </authorList>
    </citation>
    <scope>NUCLEOTIDE SEQUENCE</scope>
    <source>
        <strain evidence="1">84_SSukc20</strain>
    </source>
</reference>
<organism evidence="1 2">
    <name type="scientific">Bacteroides gallinaceum</name>
    <dbReference type="NCBI Taxonomy" id="1462571"/>
    <lineage>
        <taxon>Bacteria</taxon>
        <taxon>Pseudomonadati</taxon>
        <taxon>Bacteroidota</taxon>
        <taxon>Bacteroidia</taxon>
        <taxon>Bacteroidales</taxon>
        <taxon>Bacteroidaceae</taxon>
        <taxon>Bacteroides</taxon>
    </lineage>
</organism>
<dbReference type="EMBL" id="JAUEII010000026">
    <property type="protein sequence ID" value="MDN0050045.1"/>
    <property type="molecule type" value="Genomic_DNA"/>
</dbReference>
<sequence length="111" mass="13583">MNIVELIRTIKERPAMYIGKHSIFCLRAFMDGWYFRNPNEDVQMQLLNDFTLWLQNSFFNEKEYSCSWCEFIYWMSYNDENKALDKFFILFEQYLIEETDNKQLNCPEKVG</sequence>
<protein>
    <submittedName>
        <fullName evidence="1">Uncharacterized protein</fullName>
    </submittedName>
</protein>
<dbReference type="Proteomes" id="UP001167871">
    <property type="component" value="Unassembled WGS sequence"/>
</dbReference>
<keyword evidence="2" id="KW-1185">Reference proteome</keyword>
<reference evidence="1" key="1">
    <citation type="submission" date="2023-06" db="EMBL/GenBank/DDBJ databases">
        <authorList>
            <person name="Zeman M."/>
            <person name="Kubasova T."/>
            <person name="Jahodarova E."/>
            <person name="Nykrynova M."/>
            <person name="Rychlik I."/>
        </authorList>
    </citation>
    <scope>NUCLEOTIDE SEQUENCE</scope>
    <source>
        <strain evidence="1">84_SSukc20</strain>
    </source>
</reference>